<dbReference type="PANTHER" id="PTHR46910">
    <property type="entry name" value="TRANSCRIPTION FACTOR PDR1"/>
    <property type="match status" value="1"/>
</dbReference>
<name>W9VHE2_9EURO</name>
<dbReference type="eggNOG" id="ENOG502QZJZ">
    <property type="taxonomic scope" value="Eukaryota"/>
</dbReference>
<protein>
    <recommendedName>
        <fullName evidence="4">Xylanolytic transcriptional activator regulatory domain-containing protein</fullName>
    </recommendedName>
</protein>
<evidence type="ECO:0000259" key="4">
    <source>
        <dbReference type="SMART" id="SM00906"/>
    </source>
</evidence>
<dbReference type="CDD" id="cd12148">
    <property type="entry name" value="fungal_TF_MHR"/>
    <property type="match status" value="1"/>
</dbReference>
<reference evidence="5 6" key="1">
    <citation type="submission" date="2013-03" db="EMBL/GenBank/DDBJ databases">
        <title>The Genome Sequence of Cladophialophora psammophila CBS 110553.</title>
        <authorList>
            <consortium name="The Broad Institute Genomics Platform"/>
            <person name="Cuomo C."/>
            <person name="de Hoog S."/>
            <person name="Gorbushina A."/>
            <person name="Walker B."/>
            <person name="Young S.K."/>
            <person name="Zeng Q."/>
            <person name="Gargeya S."/>
            <person name="Fitzgerald M."/>
            <person name="Haas B."/>
            <person name="Abouelleil A."/>
            <person name="Allen A.W."/>
            <person name="Alvarado L."/>
            <person name="Arachchi H.M."/>
            <person name="Berlin A.M."/>
            <person name="Chapman S.B."/>
            <person name="Gainer-Dewar J."/>
            <person name="Goldberg J."/>
            <person name="Griggs A."/>
            <person name="Gujja S."/>
            <person name="Hansen M."/>
            <person name="Howarth C."/>
            <person name="Imamovic A."/>
            <person name="Ireland A."/>
            <person name="Larimer J."/>
            <person name="McCowan C."/>
            <person name="Murphy C."/>
            <person name="Pearson M."/>
            <person name="Poon T.W."/>
            <person name="Priest M."/>
            <person name="Roberts A."/>
            <person name="Saif S."/>
            <person name="Shea T."/>
            <person name="Sisk P."/>
            <person name="Sykes S."/>
            <person name="Wortman J."/>
            <person name="Nusbaum C."/>
            <person name="Birren B."/>
        </authorList>
    </citation>
    <scope>NUCLEOTIDE SEQUENCE [LARGE SCALE GENOMIC DNA]</scope>
    <source>
        <strain evidence="5 6">CBS 110553</strain>
    </source>
</reference>
<dbReference type="GO" id="GO:0003700">
    <property type="term" value="F:DNA-binding transcription factor activity"/>
    <property type="evidence" value="ECO:0007669"/>
    <property type="project" value="InterPro"/>
</dbReference>
<feature type="transmembrane region" description="Helical" evidence="3">
    <location>
        <begin position="295"/>
        <end position="316"/>
    </location>
</feature>
<dbReference type="EMBL" id="AMGX01000037">
    <property type="protein sequence ID" value="EXJ55067.1"/>
    <property type="molecule type" value="Genomic_DNA"/>
</dbReference>
<feature type="domain" description="Xylanolytic transcriptional activator regulatory" evidence="4">
    <location>
        <begin position="139"/>
        <end position="213"/>
    </location>
</feature>
<keyword evidence="1" id="KW-0539">Nucleus</keyword>
<keyword evidence="3" id="KW-0812">Transmembrane</keyword>
<keyword evidence="3" id="KW-1133">Transmembrane helix</keyword>
<evidence type="ECO:0000256" key="3">
    <source>
        <dbReference type="SAM" id="Phobius"/>
    </source>
</evidence>
<evidence type="ECO:0000313" key="6">
    <source>
        <dbReference type="Proteomes" id="UP000019471"/>
    </source>
</evidence>
<keyword evidence="6" id="KW-1185">Reference proteome</keyword>
<comment type="caution">
    <text evidence="5">The sequence shown here is derived from an EMBL/GenBank/DDBJ whole genome shotgun (WGS) entry which is preliminary data.</text>
</comment>
<dbReference type="GeneID" id="19197492"/>
<dbReference type="InterPro" id="IPR050987">
    <property type="entry name" value="AtrR-like"/>
</dbReference>
<evidence type="ECO:0000313" key="5">
    <source>
        <dbReference type="EMBL" id="EXJ55067.1"/>
    </source>
</evidence>
<dbReference type="OrthoDB" id="39175at2759"/>
<dbReference type="GO" id="GO:0006351">
    <property type="term" value="P:DNA-templated transcription"/>
    <property type="evidence" value="ECO:0007669"/>
    <property type="project" value="InterPro"/>
</dbReference>
<dbReference type="GO" id="GO:0008270">
    <property type="term" value="F:zinc ion binding"/>
    <property type="evidence" value="ECO:0007669"/>
    <property type="project" value="InterPro"/>
</dbReference>
<dbReference type="HOGENOM" id="CLU_016058_2_1_1"/>
<dbReference type="SMART" id="SM00906">
    <property type="entry name" value="Fungal_trans"/>
    <property type="match status" value="1"/>
</dbReference>
<feature type="region of interest" description="Disordered" evidence="2">
    <location>
        <begin position="443"/>
        <end position="471"/>
    </location>
</feature>
<accession>W9VHE2</accession>
<sequence length="519" mass="57483">MPRFQPFRADRVPDPDRGTAFRFVQAYFDHSYDAVFGVLHGPKFKARLEAQFDNQEGFQIEDPSWFALRNVVYALGCRCILAADDNVSFVEAEAQAKPYFHNALSAFSEIIFGHSGFTAIQALVLMTFYAEGLGNAAIEFPLCSNAVQLAQARGLHRAPSKSWALSESDSLSRSWLWWTIYCLEKQIAFRSGRPSLIDDNNISTPIPTKAPPGSSMDVDIFTLIIRNARISAQVSSRIMSVKAFGQSSTQIIETIHDIHSQLEKLLESIPAELRIGTSVSTHDCMSAQRQIPMMYLHCAIFGSFMATHSILFYPWISARFGTDTDPSFQEQITASSEIVANAARQIILMLRKLTTDAAVPAWLAFYFPIYAHVNLFVHTLMYPTAPNAIGDLALMDICAGHFGHVEHITGSEIAFHFPRESAALCAKVVKAVKNTDRVNLTTVPATPQASGTTPDCSRPNESGRGEALEPLEPCELRSRAAQGNPFDALEFDMESWNFFSSIDITDNFTPNLMDIASAL</sequence>
<dbReference type="PANTHER" id="PTHR46910:SF25">
    <property type="entry name" value="ABC-TRANSPORTER-REGULATING TRANSCRIPTION FACTOR"/>
    <property type="match status" value="1"/>
</dbReference>
<feature type="transmembrane region" description="Helical" evidence="3">
    <location>
        <begin position="357"/>
        <end position="377"/>
    </location>
</feature>
<dbReference type="AlphaFoldDB" id="W9VHE2"/>
<evidence type="ECO:0000256" key="2">
    <source>
        <dbReference type="SAM" id="MobiDB-lite"/>
    </source>
</evidence>
<dbReference type="RefSeq" id="XP_007751565.1">
    <property type="nucleotide sequence ID" value="XM_007753375.1"/>
</dbReference>
<dbReference type="GO" id="GO:0003677">
    <property type="term" value="F:DNA binding"/>
    <property type="evidence" value="ECO:0007669"/>
    <property type="project" value="InterPro"/>
</dbReference>
<dbReference type="InterPro" id="IPR007219">
    <property type="entry name" value="XnlR_reg_dom"/>
</dbReference>
<evidence type="ECO:0000256" key="1">
    <source>
        <dbReference type="ARBA" id="ARBA00023242"/>
    </source>
</evidence>
<feature type="compositionally biased region" description="Polar residues" evidence="2">
    <location>
        <begin position="443"/>
        <end position="455"/>
    </location>
</feature>
<dbReference type="Pfam" id="PF04082">
    <property type="entry name" value="Fungal_trans"/>
    <property type="match status" value="1"/>
</dbReference>
<organism evidence="5 6">
    <name type="scientific">Cladophialophora psammophila CBS 110553</name>
    <dbReference type="NCBI Taxonomy" id="1182543"/>
    <lineage>
        <taxon>Eukaryota</taxon>
        <taxon>Fungi</taxon>
        <taxon>Dikarya</taxon>
        <taxon>Ascomycota</taxon>
        <taxon>Pezizomycotina</taxon>
        <taxon>Eurotiomycetes</taxon>
        <taxon>Chaetothyriomycetidae</taxon>
        <taxon>Chaetothyriales</taxon>
        <taxon>Herpotrichiellaceae</taxon>
        <taxon>Cladophialophora</taxon>
    </lineage>
</organism>
<keyword evidence="3" id="KW-0472">Membrane</keyword>
<proteinExistence type="predicted"/>
<gene>
    <name evidence="5" type="ORF">A1O5_12806</name>
</gene>
<dbReference type="Proteomes" id="UP000019471">
    <property type="component" value="Unassembled WGS sequence"/>
</dbReference>